<reference evidence="5" key="1">
    <citation type="submission" date="2015-12" db="EMBL/GenBank/DDBJ databases">
        <title>Update maize B73 reference genome by single molecule sequencing technologies.</title>
        <authorList>
            <consortium name="Maize Genome Sequencing Project"/>
            <person name="Ware D."/>
        </authorList>
    </citation>
    <scope>NUCLEOTIDE SEQUENCE [LARGE SCALE GENOMIC DNA]</scope>
    <source>
        <tissue evidence="5">Seedling</tissue>
    </source>
</reference>
<evidence type="ECO:0000256" key="2">
    <source>
        <dbReference type="ARBA" id="ARBA00022946"/>
    </source>
</evidence>
<dbReference type="SMR" id="A0A1D6N4R9"/>
<dbReference type="InterPro" id="IPR011990">
    <property type="entry name" value="TPR-like_helical_dom_sf"/>
</dbReference>
<evidence type="ECO:0000256" key="4">
    <source>
        <dbReference type="SAM" id="MobiDB-lite"/>
    </source>
</evidence>
<dbReference type="IntAct" id="A0A1D6N4R9">
    <property type="interactions" value="48"/>
</dbReference>
<dbReference type="PROSITE" id="PS51375">
    <property type="entry name" value="PPR"/>
    <property type="match status" value="1"/>
</dbReference>
<dbReference type="InterPro" id="IPR002885">
    <property type="entry name" value="PPR_rpt"/>
</dbReference>
<dbReference type="PANTHER" id="PTHR46870">
    <property type="entry name" value="PROTEIN THYLAKOID ASSEMBLY 8-LIKE, CHLOROPLASTIC"/>
    <property type="match status" value="1"/>
</dbReference>
<evidence type="ECO:0000256" key="1">
    <source>
        <dbReference type="ARBA" id="ARBA00022737"/>
    </source>
</evidence>
<dbReference type="AlphaFoldDB" id="A0A1D6N4R9"/>
<dbReference type="PANTHER" id="PTHR46870:SF1">
    <property type="entry name" value="OS03G0297700 PROTEIN"/>
    <property type="match status" value="1"/>
</dbReference>
<feature type="region of interest" description="Disordered" evidence="4">
    <location>
        <begin position="91"/>
        <end position="165"/>
    </location>
</feature>
<evidence type="ECO:0000313" key="5">
    <source>
        <dbReference type="EMBL" id="ONM35631.1"/>
    </source>
</evidence>
<keyword evidence="1" id="KW-0677">Repeat</keyword>
<accession>A0A1D6N4R9</accession>
<name>A0A1D6N4R9_MAIZE</name>
<sequence length="499" mass="55295">MLSHLLPRHHHRRLLQILSRAAAAPDVDLHQRLCSSSAASSTSLSIWWRKKEMGKEGLMAVALLKRLAALPPEPARLLLYCVVAAGFSRGPGAEAPSRGSRPSLLPAQGPHAGGRASRRRGPGKQAVQQAGAAQAAGQASSATSRRMGPGATRDQQPASSAVAARQSMIAAAEANRSANLGSNPRHLCFAPPSSFVLPADLIPAGRRPSHDAWPYLYFSSRGTSPSRDACSLVPSPSSFTKSRSVPDCKCQMLSRLLPRHHHRRLLQTLSRAAAAAPDVDLHQRLCSSSAASSPSLSIWRRKKEMGKEGLMVVAQLKRLAALPPAGGHPRLEQFMRSHVSRLLRTDLLAVLAELLRQDHVSLSMKIYGVVRKEIWYRPDMYFYRDMLYMLARNKKINETRQVWADLKSEDVLFDQHTYGDIVRAFCDADLIDLAMEIYDDMRSSPDPPLSLPFRVILKGLVPYPELREKIKQDFLELFPDMIVYDPPDTLSDIDEEFKF</sequence>
<dbReference type="Gene3D" id="1.25.40.10">
    <property type="entry name" value="Tetratricopeptide repeat domain"/>
    <property type="match status" value="1"/>
</dbReference>
<feature type="compositionally biased region" description="Low complexity" evidence="4">
    <location>
        <begin position="123"/>
        <end position="142"/>
    </location>
</feature>
<organism evidence="5">
    <name type="scientific">Zea mays</name>
    <name type="common">Maize</name>
    <dbReference type="NCBI Taxonomy" id="4577"/>
    <lineage>
        <taxon>Eukaryota</taxon>
        <taxon>Viridiplantae</taxon>
        <taxon>Streptophyta</taxon>
        <taxon>Embryophyta</taxon>
        <taxon>Tracheophyta</taxon>
        <taxon>Spermatophyta</taxon>
        <taxon>Magnoliopsida</taxon>
        <taxon>Liliopsida</taxon>
        <taxon>Poales</taxon>
        <taxon>Poaceae</taxon>
        <taxon>PACMAD clade</taxon>
        <taxon>Panicoideae</taxon>
        <taxon>Andropogonodae</taxon>
        <taxon>Andropogoneae</taxon>
        <taxon>Tripsacinae</taxon>
        <taxon>Zea</taxon>
    </lineage>
</organism>
<keyword evidence="2" id="KW-0809">Transit peptide</keyword>
<dbReference type="InParanoid" id="A0A1D6N4R9"/>
<dbReference type="InterPro" id="IPR044795">
    <property type="entry name" value="THA8L-like"/>
</dbReference>
<dbReference type="ExpressionAtlas" id="A0A1D6N4R9">
    <property type="expression patterns" value="baseline and differential"/>
</dbReference>
<gene>
    <name evidence="5" type="ORF">ZEAMMB73_Zm00001d042519</name>
</gene>
<protein>
    <submittedName>
        <fullName evidence="5">Pentatricopeptide repeat-containing protein</fullName>
    </submittedName>
</protein>
<feature type="repeat" description="PPR" evidence="3">
    <location>
        <begin position="414"/>
        <end position="448"/>
    </location>
</feature>
<evidence type="ECO:0000256" key="3">
    <source>
        <dbReference type="PROSITE-ProRule" id="PRU00708"/>
    </source>
</evidence>
<dbReference type="EMBL" id="CM007649">
    <property type="protein sequence ID" value="ONM35631.1"/>
    <property type="molecule type" value="Genomic_DNA"/>
</dbReference>
<proteinExistence type="predicted"/>